<dbReference type="GO" id="GO:0016787">
    <property type="term" value="F:hydrolase activity"/>
    <property type="evidence" value="ECO:0007669"/>
    <property type="project" value="UniProtKB-KW"/>
</dbReference>
<keyword evidence="2" id="KW-0378">Hydrolase</keyword>
<dbReference type="InterPro" id="IPR008984">
    <property type="entry name" value="SMAD_FHA_dom_sf"/>
</dbReference>
<dbReference type="CDD" id="cd18042">
    <property type="entry name" value="DEXXQc_SETX"/>
    <property type="match status" value="1"/>
</dbReference>
<dbReference type="PANTHER" id="PTHR10887">
    <property type="entry name" value="DNA2/NAM7 HELICASE FAMILY"/>
    <property type="match status" value="1"/>
</dbReference>
<feature type="compositionally biased region" description="Polar residues" evidence="6">
    <location>
        <begin position="175"/>
        <end position="188"/>
    </location>
</feature>
<dbReference type="InterPro" id="IPR027417">
    <property type="entry name" value="P-loop_NTPase"/>
</dbReference>
<reference evidence="9 11" key="2">
    <citation type="journal article" date="2018" name="Genome Res.">
        <title>The genomic architecture and molecular evolution of ant odorant receptors.</title>
        <authorList>
            <person name="McKenzie S.K."/>
            <person name="Kronauer D.J.C."/>
        </authorList>
    </citation>
    <scope>NUCLEOTIDE SEQUENCE [LARGE SCALE GENOMIC DNA]</scope>
    <source>
        <strain evidence="9">Clonal line C1</strain>
    </source>
</reference>
<evidence type="ECO:0000313" key="11">
    <source>
        <dbReference type="Proteomes" id="UP000279307"/>
    </source>
</evidence>
<evidence type="ECO:0000313" key="10">
    <source>
        <dbReference type="Proteomes" id="UP000053097"/>
    </source>
</evidence>
<dbReference type="InterPro" id="IPR041679">
    <property type="entry name" value="DNA2/NAM7-like_C"/>
</dbReference>
<dbReference type="GO" id="GO:0001147">
    <property type="term" value="F:transcription termination site sequence-specific DNA binding"/>
    <property type="evidence" value="ECO:0007669"/>
    <property type="project" value="TreeGrafter"/>
</dbReference>
<feature type="compositionally biased region" description="Basic and acidic residues" evidence="6">
    <location>
        <begin position="703"/>
        <end position="717"/>
    </location>
</feature>
<feature type="region of interest" description="Disordered" evidence="6">
    <location>
        <begin position="832"/>
        <end position="883"/>
    </location>
</feature>
<feature type="compositionally biased region" description="Low complexity" evidence="6">
    <location>
        <begin position="193"/>
        <end position="206"/>
    </location>
</feature>
<dbReference type="PANTHER" id="PTHR10887:SF495">
    <property type="entry name" value="HELICASE SENATAXIN ISOFORM X1-RELATED"/>
    <property type="match status" value="1"/>
</dbReference>
<dbReference type="Gene3D" id="2.60.200.20">
    <property type="match status" value="1"/>
</dbReference>
<dbReference type="InterPro" id="IPR000253">
    <property type="entry name" value="FHA_dom"/>
</dbReference>
<keyword evidence="5" id="KW-0175">Coiled coil</keyword>
<dbReference type="InterPro" id="IPR041677">
    <property type="entry name" value="DNA2/NAM7_AAA_11"/>
</dbReference>
<dbReference type="PROSITE" id="PS50006">
    <property type="entry name" value="FHA_DOMAIN"/>
    <property type="match status" value="1"/>
</dbReference>
<organism evidence="8 10">
    <name type="scientific">Ooceraea biroi</name>
    <name type="common">Clonal raider ant</name>
    <name type="synonym">Cerapachys biroi</name>
    <dbReference type="NCBI Taxonomy" id="2015173"/>
    <lineage>
        <taxon>Eukaryota</taxon>
        <taxon>Metazoa</taxon>
        <taxon>Ecdysozoa</taxon>
        <taxon>Arthropoda</taxon>
        <taxon>Hexapoda</taxon>
        <taxon>Insecta</taxon>
        <taxon>Pterygota</taxon>
        <taxon>Neoptera</taxon>
        <taxon>Endopterygota</taxon>
        <taxon>Hymenoptera</taxon>
        <taxon>Apocrita</taxon>
        <taxon>Aculeata</taxon>
        <taxon>Formicoidea</taxon>
        <taxon>Formicidae</taxon>
        <taxon>Dorylinae</taxon>
        <taxon>Ooceraea</taxon>
    </lineage>
</organism>
<feature type="compositionally biased region" description="Basic and acidic residues" evidence="6">
    <location>
        <begin position="501"/>
        <end position="513"/>
    </location>
</feature>
<dbReference type="GO" id="GO:0005524">
    <property type="term" value="F:ATP binding"/>
    <property type="evidence" value="ECO:0007669"/>
    <property type="project" value="UniProtKB-KW"/>
</dbReference>
<feature type="coiled-coil region" evidence="5">
    <location>
        <begin position="779"/>
        <end position="806"/>
    </location>
</feature>
<feature type="compositionally biased region" description="Basic and acidic residues" evidence="6">
    <location>
        <begin position="852"/>
        <end position="869"/>
    </location>
</feature>
<dbReference type="EMBL" id="KK107139">
    <property type="protein sequence ID" value="EZA57808.1"/>
    <property type="molecule type" value="Genomic_DNA"/>
</dbReference>
<dbReference type="GO" id="GO:0016604">
    <property type="term" value="C:nuclear body"/>
    <property type="evidence" value="ECO:0007669"/>
    <property type="project" value="TreeGrafter"/>
</dbReference>
<dbReference type="Pfam" id="PF00498">
    <property type="entry name" value="FHA"/>
    <property type="match status" value="1"/>
</dbReference>
<feature type="region of interest" description="Disordered" evidence="6">
    <location>
        <begin position="695"/>
        <end position="769"/>
    </location>
</feature>
<gene>
    <name evidence="9" type="ORF">DMN91_003319</name>
    <name evidence="8" type="ORF">X777_00910</name>
</gene>
<evidence type="ECO:0000313" key="9">
    <source>
        <dbReference type="EMBL" id="RLU25226.1"/>
    </source>
</evidence>
<reference evidence="9" key="3">
    <citation type="submission" date="2018-07" db="EMBL/GenBank/DDBJ databases">
        <authorList>
            <person name="Mckenzie S.K."/>
            <person name="Kronauer D.J.C."/>
        </authorList>
    </citation>
    <scope>NUCLEOTIDE SEQUENCE</scope>
    <source>
        <strain evidence="9">Clonal line C1</strain>
    </source>
</reference>
<dbReference type="Proteomes" id="UP000053097">
    <property type="component" value="Unassembled WGS sequence"/>
</dbReference>
<dbReference type="CDD" id="cd00060">
    <property type="entry name" value="FHA"/>
    <property type="match status" value="1"/>
</dbReference>
<evidence type="ECO:0000256" key="5">
    <source>
        <dbReference type="SAM" id="Coils"/>
    </source>
</evidence>
<sequence length="1801" mass="203930">MNFVLERVYREGTSNPEKFILTKRGRSYTCGRGKENHIICLSMVVSRKHCIFFHSNDGLYVSDLQSSNGIYINGSLQRSLQMIRLCENDLVGIGCADLTIGNNDNSLYVYKVNIIKPLDEEAENSILAKTLLNNDVLKRPSSSEDSSRQRCSSSSMDCDMPVPCKMPKYEDNSDNCRVNHTRGTNPADENNRGSHSSKNNNNNVMNSTEVKSVDMDVDDDIEIIHTSLVNRTKAGFNEGRNNPIGNVNSNYKPNSATYQCCPEVPKNCKEEIMDFDVNDNENNDSDGNVNKINITEKASSSVNNDVNLAKSPDIICINDQMIKLEDELQITDEEGAHAEPSTSKTIPDGTPFKLRKVKQEARTRFSEIDVVDLSDDEDSVFPYSQLFDIGYENDAEKRIEIKQECTDEQNNEKIGLLSVDDEVIILTDDEDEDNPWLERLSRSQLLNEDNKPEIENKPVVVKDEIDLEIWNNEISSILQSDELYALKEIDTKQTSVASPASEKDDARCKDTKSADSPAANIMEPMDVSNIDPSKKISLGKTEKDDARCKGTKNADSPAANIMEPMDVSNIDPSKKLSLGKTDSASQQKTDAKHMELGNQKKPDNLTIEPRNAVKESDNIKETENLTKEPEPLLKEVKHVNDLIKESDITKELDNNLIEEHYVSIENAKPKSVTRCFVTTSKRLIPVIEPLSLPVRRRNTSRVNDSKEKQKRTEEKPQSKKSSPTKKKALQTLKDQLNESFYGKRKRRKDAQKSAADAPSTSEVKPGTSFISKEEKKMIIEKRKAKLKEIAEEKKKLAAENNKVVKRVIAKPRAKVSLKNRGDFLISEGKVATSKPLPDKSAENLPSKSSDNQSEKRSTKKAETLEKRAASDTNAQELHQQKNYSNKTVSNIAASLEQSLHLDNTASTIEVTKENNNKQEHKTNREKRSSSSRGKKKHETASDCGAKTPESRSKSTERASILVQKENFSPNRKSADKSKLVRDRTKTRESSKQKKTVRFSDNVDIQYYEVEAKNHMKKLVGKDAPIPTNKLARTPPTTSVHWQRPKLEEFLSRIFLWNPVWLEEQRYLKCLPPIVSDRELQPMKQCYGSYQEYYMVAMPLLLLEIWGTMSKDFDDVEKNMQRTTAVCSIVENSITHTPVPSTNLFLTTLTIEVLVEKEDFKKQTHPIFGDLVSFQYAKNGSGRQSFHRVFAYVVNMHETVITDFTHYNKDLIPYVQRPYAVIRYTLLMRLLEHDIAVNRVHRVRTVTYLRASIRMVQALQYLPQSPLLNLILNPRIADYQLPPMCDTLTASKITENNLNPKQLEAVYRVSETVLRKEAKLCFIQGPPGTGKSKVIVNLVPRILYGGQQEKAFKILVCAPSNAATDEIVLRLLAVRSALKGRRFKMVRIGRPESMHPTAKSISVTELAKRYIMYTASQTNESDMRELEARINSFENTFASSYRINEMKKIEMEKISMKCKIRQLMDGKTWEGLESKFRAKILRMVEDMILKGADVITCTLSSCYTNQMESVFGSYGNRISVCIVDEATQSCEAETLIPLMLGVNTLVLVGDPNQLPATILSQQAKKLGLDQSVFSRVQSVFAPQPHTPIIMLDTQYRMDYAISYWPNKYFYGGKLKNSAQTRMRFPFYSYRVLNHNSVQNNDKFSNTTEAEFVANIIFSMLAFAKWDNLGENASISIGVLTPYTMQRALVQSKITEKISPLPESLKKKINFEVNTVDGFQGQERDVIIMSCVRSHGIGFLSDRQRLCVALTRAKHSLILCGNFNTFMRDQMWNALLADARSRGILCNIDAHATPTNIKQCIVK</sequence>
<keyword evidence="10" id="KW-1185">Reference proteome</keyword>
<dbReference type="InterPro" id="IPR047187">
    <property type="entry name" value="SF1_C_Upf1"/>
</dbReference>
<dbReference type="EMBL" id="QOIP01000003">
    <property type="protein sequence ID" value="RLU25226.1"/>
    <property type="molecule type" value="Genomic_DNA"/>
</dbReference>
<evidence type="ECO:0000256" key="6">
    <source>
        <dbReference type="SAM" id="MobiDB-lite"/>
    </source>
</evidence>
<dbReference type="Gene3D" id="3.40.50.300">
    <property type="entry name" value="P-loop containing nucleotide triphosphate hydrolases"/>
    <property type="match status" value="2"/>
</dbReference>
<dbReference type="Pfam" id="PF13087">
    <property type="entry name" value="AAA_12"/>
    <property type="match status" value="1"/>
</dbReference>
<dbReference type="Pfam" id="PF13086">
    <property type="entry name" value="AAA_11"/>
    <property type="match status" value="1"/>
</dbReference>
<feature type="domain" description="FHA" evidence="7">
    <location>
        <begin position="28"/>
        <end position="77"/>
    </location>
</feature>
<name>A0A026WPB3_OOCBI</name>
<dbReference type="OrthoDB" id="2285229at2759"/>
<keyword evidence="3 8" id="KW-0347">Helicase</keyword>
<dbReference type="GO" id="GO:0004386">
    <property type="term" value="F:helicase activity"/>
    <property type="evidence" value="ECO:0007669"/>
    <property type="project" value="UniProtKB-KW"/>
</dbReference>
<evidence type="ECO:0000256" key="3">
    <source>
        <dbReference type="ARBA" id="ARBA00022806"/>
    </source>
</evidence>
<dbReference type="FunFam" id="3.40.50.300:FF:000326">
    <property type="entry name" value="P-loop containing nucleoside triphosphate hydrolase"/>
    <property type="match status" value="1"/>
</dbReference>
<keyword evidence="4" id="KW-0067">ATP-binding</keyword>
<proteinExistence type="predicted"/>
<keyword evidence="1" id="KW-0547">Nucleotide-binding</keyword>
<dbReference type="GO" id="GO:0006369">
    <property type="term" value="P:termination of RNA polymerase II transcription"/>
    <property type="evidence" value="ECO:0007669"/>
    <property type="project" value="TreeGrafter"/>
</dbReference>
<evidence type="ECO:0000313" key="8">
    <source>
        <dbReference type="EMBL" id="EZA57808.1"/>
    </source>
</evidence>
<feature type="compositionally biased region" description="Polar residues" evidence="6">
    <location>
        <begin position="870"/>
        <end position="883"/>
    </location>
</feature>
<dbReference type="Proteomes" id="UP000279307">
    <property type="component" value="Chromosome 3"/>
</dbReference>
<feature type="compositionally biased region" description="Basic and acidic residues" evidence="6">
    <location>
        <begin position="972"/>
        <end position="991"/>
    </location>
</feature>
<dbReference type="InterPro" id="IPR045055">
    <property type="entry name" value="DNA2/NAM7-like"/>
</dbReference>
<feature type="region of interest" description="Disordered" evidence="6">
    <location>
        <begin position="137"/>
        <end position="157"/>
    </location>
</feature>
<dbReference type="SUPFAM" id="SSF52540">
    <property type="entry name" value="P-loop containing nucleoside triphosphate hydrolases"/>
    <property type="match status" value="1"/>
</dbReference>
<evidence type="ECO:0000256" key="1">
    <source>
        <dbReference type="ARBA" id="ARBA00022741"/>
    </source>
</evidence>
<protein>
    <submittedName>
        <fullName evidence="8">Putative helicase senataxin</fullName>
    </submittedName>
</protein>
<dbReference type="STRING" id="2015173.A0A026WPB3"/>
<dbReference type="SMART" id="SM00240">
    <property type="entry name" value="FHA"/>
    <property type="match status" value="1"/>
</dbReference>
<evidence type="ECO:0000256" key="4">
    <source>
        <dbReference type="ARBA" id="ARBA00022840"/>
    </source>
</evidence>
<dbReference type="GO" id="GO:0005694">
    <property type="term" value="C:chromosome"/>
    <property type="evidence" value="ECO:0007669"/>
    <property type="project" value="UniProtKB-ARBA"/>
</dbReference>
<dbReference type="CDD" id="cd18808">
    <property type="entry name" value="SF1_C_Upf1"/>
    <property type="match status" value="1"/>
</dbReference>
<evidence type="ECO:0000256" key="2">
    <source>
        <dbReference type="ARBA" id="ARBA00022801"/>
    </source>
</evidence>
<accession>A0A026WPB3</accession>
<feature type="region of interest" description="Disordered" evidence="6">
    <location>
        <begin position="909"/>
        <end position="994"/>
    </location>
</feature>
<feature type="region of interest" description="Disordered" evidence="6">
    <location>
        <begin position="169"/>
        <end position="206"/>
    </location>
</feature>
<reference evidence="8 10" key="1">
    <citation type="journal article" date="2014" name="Curr. Biol.">
        <title>The genome of the clonal raider ant Cerapachys biroi.</title>
        <authorList>
            <person name="Oxley P.R."/>
            <person name="Ji L."/>
            <person name="Fetter-Pruneda I."/>
            <person name="McKenzie S.K."/>
            <person name="Li C."/>
            <person name="Hu H."/>
            <person name="Zhang G."/>
            <person name="Kronauer D.J."/>
        </authorList>
    </citation>
    <scope>NUCLEOTIDE SEQUENCE [LARGE SCALE GENOMIC DNA]</scope>
</reference>
<dbReference type="OMA" id="LCFIQGP"/>
<dbReference type="SUPFAM" id="SSF49879">
    <property type="entry name" value="SMAD/FHA domain"/>
    <property type="match status" value="1"/>
</dbReference>
<evidence type="ECO:0000259" key="7">
    <source>
        <dbReference type="PROSITE" id="PS50006"/>
    </source>
</evidence>
<feature type="compositionally biased region" description="Basic and acidic residues" evidence="6">
    <location>
        <begin position="910"/>
        <end position="928"/>
    </location>
</feature>
<feature type="region of interest" description="Disordered" evidence="6">
    <location>
        <begin position="492"/>
        <end position="605"/>
    </location>
</feature>
<feature type="compositionally biased region" description="Basic and acidic residues" evidence="6">
    <location>
        <begin position="589"/>
        <end position="603"/>
    </location>
</feature>
<feature type="compositionally biased region" description="Basic and acidic residues" evidence="6">
    <location>
        <begin position="137"/>
        <end position="148"/>
    </location>
</feature>